<feature type="compositionally biased region" description="Polar residues" evidence="1">
    <location>
        <begin position="131"/>
        <end position="148"/>
    </location>
</feature>
<dbReference type="KEGG" id="cne:CNB04895"/>
<feature type="region of interest" description="Disordered" evidence="1">
    <location>
        <begin position="372"/>
        <end position="436"/>
    </location>
</feature>
<feature type="region of interest" description="Disordered" evidence="1">
    <location>
        <begin position="1"/>
        <end position="77"/>
    </location>
</feature>
<dbReference type="InParanoid" id="A0A0S2LI84"/>
<protein>
    <submittedName>
        <fullName evidence="2">Uncharacterized protein</fullName>
    </submittedName>
</protein>
<feature type="compositionally biased region" description="Polar residues" evidence="1">
    <location>
        <begin position="44"/>
        <end position="71"/>
    </location>
</feature>
<evidence type="ECO:0000313" key="3">
    <source>
        <dbReference type="Proteomes" id="UP000002149"/>
    </source>
</evidence>
<feature type="region of interest" description="Disordered" evidence="1">
    <location>
        <begin position="817"/>
        <end position="852"/>
    </location>
</feature>
<dbReference type="AlphaFoldDB" id="A0A0S2LI84"/>
<sequence length="996" mass="108450">MSPPSTDVRDHSKRRFPPPSIDPFFSGSTGTPPPPSTEEDQPEPESQNHSSTAHPCDTPSTTRTFFSTNSGDETNDATDTTIIANNAITRLVGLQSEAEEELILQSIFVPSQESDGRNASELEEMPEGYAASQTTSTRATENAGGSQSSFYDDSLTALEEILMVPIKVPKGDRVVTERHVKLDYRDGKECLSCLDSLREAVESHRINQHEVDVDEGASVWLCANDECGSFMCTPCAVHWANRELARFRPPTCPRCDRCWEIKTLVDHARTYNPNGPDRPIRPPPINRFVDKHGRSDDLMSGMIKFRNIYRKPDGSEYDSAEAYMFWLVIMINESAGFTYHGSDREKHLLERVWESSYQVHFVDDIDNRLAAESFSEESSRSSSSGNPEGERQSVVPPPTPPRRISGNYETEASRYASEAMNSANSSLRFAQPTVDQQLPVRHMRSEPVMRHRAPLRGLSRQPNFQISRNASGHCAVSINSSPIQMNAAIPGTAQTQPTPPTFSRRTCNSGYFAYGRSNFETPVVSPFLDMLEGTLRRVAQERNFDNNPRLSEALYYQRLSGAVEQAIHEHPTVADEFGQAKSPRDPVRPKTSFLRTMASVPALAMNKLKAGRNATAECSFRNMSRKSAAEPPVLPTTEVASAITNVGANDPIPVSRTWGLHLTMSSVGRSVGNLRGNTDSQPSGASQLTPNISSQSLSADGITTTGLINGDGAIHVQRPSMPLRIPSDAKKNHHSVPSARGDRRTPSSEALSALIIPQGNSDSDSVNTNYLTASSGPSGSIGMCGSTDSSRAAGLSGLSPGFGNSVPISFLRNGTSATGPQATLASSIHTHSDCISKSEQSETSKPRSNASNQALFGGADSGFFTSSGSQLFSGPGSDINRMDYGRMESMANSVNSDQVHSHAHAHLPGVDTLSTLTSLNTVSSASLISYEPCLSRPDQNSPYLHLRLPAPLPPPQGPPYSHFPLPDNLGSLRDREGTDGKKRELKGLWRKFMKKR</sequence>
<feature type="compositionally biased region" description="Polar residues" evidence="1">
    <location>
        <begin position="817"/>
        <end position="829"/>
    </location>
</feature>
<gene>
    <name evidence="2" type="ordered locus">CNB04895</name>
</gene>
<keyword evidence="3" id="KW-1185">Reference proteome</keyword>
<dbReference type="Proteomes" id="UP000002149">
    <property type="component" value="Chromosome 2"/>
</dbReference>
<dbReference type="OrthoDB" id="2575226at2759"/>
<dbReference type="RefSeq" id="XP_024514243.1">
    <property type="nucleotide sequence ID" value="XM_024658859.1"/>
</dbReference>
<reference evidence="2 3" key="1">
    <citation type="journal article" date="2005" name="Science">
        <title>The genome of the basidiomycetous yeast and human pathogen Cryptococcus neoformans.</title>
        <authorList>
            <person name="Loftus B.J."/>
            <person name="Fung E."/>
            <person name="Roncaglia P."/>
            <person name="Rowley D."/>
            <person name="Amedeo P."/>
            <person name="Bruno D."/>
            <person name="Vamathevan J."/>
            <person name="Miranda M."/>
            <person name="Anderson I.J."/>
            <person name="Fraser J.A."/>
            <person name="Allen J.E."/>
            <person name="Bosdet I.E."/>
            <person name="Brent M.R."/>
            <person name="Chiu R."/>
            <person name="Doering T.L."/>
            <person name="Donlin M.J."/>
            <person name="D'Souza C.A."/>
            <person name="Fox D.S."/>
            <person name="Grinberg V."/>
            <person name="Fu J."/>
            <person name="Fukushima M."/>
            <person name="Haas B.J."/>
            <person name="Huang J.C."/>
            <person name="Janbon G."/>
            <person name="Jones S.J."/>
            <person name="Koo H.L."/>
            <person name="Krzywinski M.I."/>
            <person name="Kwon-Chung J.K."/>
            <person name="Lengeler K.B."/>
            <person name="Maiti R."/>
            <person name="Marra M.A."/>
            <person name="Marra R.E."/>
            <person name="Mathewson C.A."/>
            <person name="Mitchell T.G."/>
            <person name="Pertea M."/>
            <person name="Riggs F.R."/>
            <person name="Salzberg S.L."/>
            <person name="Schein J.E."/>
            <person name="Shvartsbeyn A."/>
            <person name="Shin H."/>
            <person name="Shumway M."/>
            <person name="Specht C.A."/>
            <person name="Suh B.B."/>
            <person name="Tenney A."/>
            <person name="Utterback T.R."/>
            <person name="Wickes B.L."/>
            <person name="Wortman J.R."/>
            <person name="Wye N.H."/>
            <person name="Kronstad J.W."/>
            <person name="Lodge J.K."/>
            <person name="Heitman J."/>
            <person name="Davis R.W."/>
            <person name="Fraser C.M."/>
            <person name="Hyman R.W."/>
        </authorList>
    </citation>
    <scope>NUCLEOTIDE SEQUENCE [LARGE SCALE GENOMIC DNA]</scope>
    <source>
        <strain evidence="3">JEC21 / ATCC MYA-565</strain>
    </source>
</reference>
<evidence type="ECO:0000313" key="2">
    <source>
        <dbReference type="EMBL" id="ALO60423.1"/>
    </source>
</evidence>
<feature type="compositionally biased region" description="Basic and acidic residues" evidence="1">
    <location>
        <begin position="972"/>
        <end position="984"/>
    </location>
</feature>
<dbReference type="GeneID" id="36392756"/>
<dbReference type="VEuPathDB" id="FungiDB:CNB04895"/>
<feature type="region of interest" description="Disordered" evidence="1">
    <location>
        <begin position="950"/>
        <end position="984"/>
    </location>
</feature>
<feature type="compositionally biased region" description="Polar residues" evidence="1">
    <location>
        <begin position="675"/>
        <end position="697"/>
    </location>
</feature>
<organism evidence="2 3">
    <name type="scientific">Cryptococcus deneoformans (strain JEC21 / ATCC MYA-565)</name>
    <name type="common">Cryptococcus neoformans var. neoformans serotype D</name>
    <dbReference type="NCBI Taxonomy" id="214684"/>
    <lineage>
        <taxon>Eukaryota</taxon>
        <taxon>Fungi</taxon>
        <taxon>Dikarya</taxon>
        <taxon>Basidiomycota</taxon>
        <taxon>Agaricomycotina</taxon>
        <taxon>Tremellomycetes</taxon>
        <taxon>Tremellales</taxon>
        <taxon>Cryptococcaceae</taxon>
        <taxon>Cryptococcus</taxon>
        <taxon>Cryptococcus neoformans species complex</taxon>
    </lineage>
</organism>
<feature type="compositionally biased region" description="Basic and acidic residues" evidence="1">
    <location>
        <begin position="830"/>
        <end position="845"/>
    </location>
</feature>
<name>A0A0S2LI84_CRYD1</name>
<feature type="region of interest" description="Disordered" evidence="1">
    <location>
        <begin position="671"/>
        <end position="697"/>
    </location>
</feature>
<evidence type="ECO:0000256" key="1">
    <source>
        <dbReference type="SAM" id="MobiDB-lite"/>
    </source>
</evidence>
<dbReference type="EMBL" id="AE017342">
    <property type="protein sequence ID" value="ALO60423.1"/>
    <property type="molecule type" value="Genomic_DNA"/>
</dbReference>
<accession>A0A0S2LI84</accession>
<proteinExistence type="predicted"/>
<dbReference type="PaxDb" id="214684-A0A0S2LI84"/>
<feature type="region of interest" description="Disordered" evidence="1">
    <location>
        <begin position="723"/>
        <end position="747"/>
    </location>
</feature>
<feature type="region of interest" description="Disordered" evidence="1">
    <location>
        <begin position="113"/>
        <end position="148"/>
    </location>
</feature>
<feature type="compositionally biased region" description="Polar residues" evidence="1">
    <location>
        <begin position="419"/>
        <end position="436"/>
    </location>
</feature>